<evidence type="ECO:0000256" key="1">
    <source>
        <dbReference type="ARBA" id="ARBA00004651"/>
    </source>
</evidence>
<sequence>MEQFKSQPKKKDIFTGIAEMVSVRFPDLKKKLKMADINETPTEFLEKLVRSGIFITVGLVVLAYLVMWETLSYDLVYKPINGILMLLAPLVIIPPVVFFYLMLYPDAAIMRRQKEMDYEIVFAGRHIVIALKSGMPLFDTFVGASTGYGAVSTEFRRIVDQVTLGVPVTQAIRDVVQYNPSKYFTRILMQITNSLSSGSDLASSLESVIEQISKEQMISLKEYSQKLTPIVMFYMVFGIIVPSLGVVLATVVFSAISGGVKGLSSVLLVEIFLLITVVQFLFLGFVESSRPKYLI</sequence>
<evidence type="ECO:0000313" key="8">
    <source>
        <dbReference type="EMBL" id="VVC03493.1"/>
    </source>
</evidence>
<dbReference type="PANTHER" id="PTHR35402:SF2">
    <property type="entry name" value="FLAGELLA ACCESSORY PROTEIN J"/>
    <property type="match status" value="1"/>
</dbReference>
<dbReference type="InterPro" id="IPR056569">
    <property type="entry name" value="ArlJ-like"/>
</dbReference>
<dbReference type="Proteomes" id="UP000789941">
    <property type="component" value="Unassembled WGS sequence"/>
</dbReference>
<keyword evidence="5 6" id="KW-0472">Membrane</keyword>
<evidence type="ECO:0000256" key="4">
    <source>
        <dbReference type="ARBA" id="ARBA00022989"/>
    </source>
</evidence>
<protein>
    <submittedName>
        <fullName evidence="8">Type II secretion system (T2SS), protein F</fullName>
    </submittedName>
</protein>
<keyword evidence="4 6" id="KW-1133">Transmembrane helix</keyword>
<feature type="transmembrane region" description="Helical" evidence="6">
    <location>
        <begin position="262"/>
        <end position="286"/>
    </location>
</feature>
<evidence type="ECO:0000256" key="5">
    <source>
        <dbReference type="ARBA" id="ARBA00023136"/>
    </source>
</evidence>
<evidence type="ECO:0000256" key="2">
    <source>
        <dbReference type="ARBA" id="ARBA00022475"/>
    </source>
</evidence>
<accession>A0A5E4LR00</accession>
<keyword evidence="2" id="KW-1003">Cell membrane</keyword>
<reference evidence="8 9" key="1">
    <citation type="submission" date="2019-08" db="EMBL/GenBank/DDBJ databases">
        <authorList>
            <person name="Vazquez-Campos X."/>
        </authorList>
    </citation>
    <scope>NUCLEOTIDE SEQUENCE [LARGE SCALE GENOMIC DNA]</scope>
    <source>
        <strain evidence="8">LFW-283_2</strain>
    </source>
</reference>
<dbReference type="AlphaFoldDB" id="A0A5E4LR00"/>
<name>A0A5E4LR00_9ARCH</name>
<keyword evidence="3 6" id="KW-0812">Transmembrane</keyword>
<proteinExistence type="predicted"/>
<comment type="subcellular location">
    <subcellularLocation>
        <location evidence="1">Cell membrane</location>
        <topology evidence="1">Multi-pass membrane protein</topology>
    </subcellularLocation>
</comment>
<gene>
    <name evidence="8" type="ORF">LFW2832_00403</name>
</gene>
<feature type="transmembrane region" description="Helical" evidence="6">
    <location>
        <begin position="48"/>
        <end position="68"/>
    </location>
</feature>
<dbReference type="EMBL" id="CABMJJ010000007">
    <property type="protein sequence ID" value="VVC03493.1"/>
    <property type="molecule type" value="Genomic_DNA"/>
</dbReference>
<dbReference type="PANTHER" id="PTHR35402">
    <property type="entry name" value="INTEGRAL MEMBRANE PROTEIN-RELATED"/>
    <property type="match status" value="1"/>
</dbReference>
<feature type="domain" description="Type II secretion system protein GspF" evidence="7">
    <location>
        <begin position="125"/>
        <end position="248"/>
    </location>
</feature>
<feature type="transmembrane region" description="Helical" evidence="6">
    <location>
        <begin position="80"/>
        <end position="104"/>
    </location>
</feature>
<feature type="transmembrane region" description="Helical" evidence="6">
    <location>
        <begin position="231"/>
        <end position="256"/>
    </location>
</feature>
<dbReference type="Pfam" id="PF00482">
    <property type="entry name" value="T2SSF"/>
    <property type="match status" value="1"/>
</dbReference>
<evidence type="ECO:0000313" key="9">
    <source>
        <dbReference type="Proteomes" id="UP000789941"/>
    </source>
</evidence>
<evidence type="ECO:0000256" key="3">
    <source>
        <dbReference type="ARBA" id="ARBA00022692"/>
    </source>
</evidence>
<organism evidence="8 9">
    <name type="scientific">Candidatus Bilamarchaeum dharawalense</name>
    <dbReference type="NCBI Taxonomy" id="2885759"/>
    <lineage>
        <taxon>Archaea</taxon>
        <taxon>Candidatus Micrarchaeota</taxon>
        <taxon>Candidatus Micrarchaeia</taxon>
        <taxon>Candidatus Anstonellales</taxon>
        <taxon>Candidatus Bilamarchaeaceae</taxon>
        <taxon>Candidatus Bilamarchaeum</taxon>
    </lineage>
</organism>
<dbReference type="InterPro" id="IPR018076">
    <property type="entry name" value="T2SS_GspF_dom"/>
</dbReference>
<evidence type="ECO:0000259" key="7">
    <source>
        <dbReference type="Pfam" id="PF00482"/>
    </source>
</evidence>
<comment type="caution">
    <text evidence="8">The sequence shown here is derived from an EMBL/GenBank/DDBJ whole genome shotgun (WGS) entry which is preliminary data.</text>
</comment>
<evidence type="ECO:0000256" key="6">
    <source>
        <dbReference type="SAM" id="Phobius"/>
    </source>
</evidence>
<dbReference type="GO" id="GO:0005886">
    <property type="term" value="C:plasma membrane"/>
    <property type="evidence" value="ECO:0007669"/>
    <property type="project" value="UniProtKB-SubCell"/>
</dbReference>